<evidence type="ECO:0000313" key="2">
    <source>
        <dbReference type="Proteomes" id="UP000008237"/>
    </source>
</evidence>
<accession>E2B710</accession>
<sequence length="101" mass="12436">MYHCLHAGPRREEQKDWKVRTKDLLLDLAHAIYYLNEECKKSRTEVKFMTVTRCEYYYNKNVDKLFRKYEPELYSSWFVNKEDRYKGDMKTGVMRPLKRDP</sequence>
<dbReference type="AlphaFoldDB" id="E2B710"/>
<protein>
    <submittedName>
        <fullName evidence="1">Uncharacterized protein</fullName>
    </submittedName>
</protein>
<dbReference type="InParanoid" id="E2B710"/>
<proteinExistence type="predicted"/>
<evidence type="ECO:0000313" key="1">
    <source>
        <dbReference type="EMBL" id="EFN88522.1"/>
    </source>
</evidence>
<reference evidence="1 2" key="1">
    <citation type="journal article" date="2010" name="Science">
        <title>Genomic comparison of the ants Camponotus floridanus and Harpegnathos saltator.</title>
        <authorList>
            <person name="Bonasio R."/>
            <person name="Zhang G."/>
            <person name="Ye C."/>
            <person name="Mutti N.S."/>
            <person name="Fang X."/>
            <person name="Qin N."/>
            <person name="Donahue G."/>
            <person name="Yang P."/>
            <person name="Li Q."/>
            <person name="Li C."/>
            <person name="Zhang P."/>
            <person name="Huang Z."/>
            <person name="Berger S.L."/>
            <person name="Reinberg D."/>
            <person name="Wang J."/>
            <person name="Liebig J."/>
        </authorList>
    </citation>
    <scope>NUCLEOTIDE SEQUENCE [LARGE SCALE GENOMIC DNA]</scope>
    <source>
        <strain evidence="1 2">R22 G/1</strain>
    </source>
</reference>
<keyword evidence="2" id="KW-1185">Reference proteome</keyword>
<gene>
    <name evidence="1" type="ORF">EAI_08010</name>
</gene>
<dbReference type="EMBL" id="GL446086">
    <property type="protein sequence ID" value="EFN88522.1"/>
    <property type="molecule type" value="Genomic_DNA"/>
</dbReference>
<dbReference type="OrthoDB" id="6617263at2759"/>
<organism evidence="2">
    <name type="scientific">Harpegnathos saltator</name>
    <name type="common">Jerdon's jumping ant</name>
    <dbReference type="NCBI Taxonomy" id="610380"/>
    <lineage>
        <taxon>Eukaryota</taxon>
        <taxon>Metazoa</taxon>
        <taxon>Ecdysozoa</taxon>
        <taxon>Arthropoda</taxon>
        <taxon>Hexapoda</taxon>
        <taxon>Insecta</taxon>
        <taxon>Pterygota</taxon>
        <taxon>Neoptera</taxon>
        <taxon>Endopterygota</taxon>
        <taxon>Hymenoptera</taxon>
        <taxon>Apocrita</taxon>
        <taxon>Aculeata</taxon>
        <taxon>Formicoidea</taxon>
        <taxon>Formicidae</taxon>
        <taxon>Ponerinae</taxon>
        <taxon>Ponerini</taxon>
        <taxon>Harpegnathos</taxon>
    </lineage>
</organism>
<name>E2B710_HARSA</name>
<dbReference type="Proteomes" id="UP000008237">
    <property type="component" value="Unassembled WGS sequence"/>
</dbReference>